<organism evidence="1">
    <name type="scientific">viral metagenome</name>
    <dbReference type="NCBI Taxonomy" id="1070528"/>
    <lineage>
        <taxon>unclassified sequences</taxon>
        <taxon>metagenomes</taxon>
        <taxon>organismal metagenomes</taxon>
    </lineage>
</organism>
<protein>
    <submittedName>
        <fullName evidence="1">Uncharacterized protein</fullName>
    </submittedName>
</protein>
<reference evidence="1" key="1">
    <citation type="journal article" date="2020" name="Nature">
        <title>Giant virus diversity and host interactions through global metagenomics.</title>
        <authorList>
            <person name="Schulz F."/>
            <person name="Roux S."/>
            <person name="Paez-Espino D."/>
            <person name="Jungbluth S."/>
            <person name="Walsh D.A."/>
            <person name="Denef V.J."/>
            <person name="McMahon K.D."/>
            <person name="Konstantinidis K.T."/>
            <person name="Eloe-Fadrosh E.A."/>
            <person name="Kyrpides N.C."/>
            <person name="Woyke T."/>
        </authorList>
    </citation>
    <scope>NUCLEOTIDE SEQUENCE</scope>
    <source>
        <strain evidence="1">GVMAG-M-3300021962-46</strain>
    </source>
</reference>
<accession>A0A6C0CT87</accession>
<dbReference type="EMBL" id="MN739479">
    <property type="protein sequence ID" value="QHT07090.1"/>
    <property type="molecule type" value="Genomic_DNA"/>
</dbReference>
<dbReference type="AlphaFoldDB" id="A0A6C0CT87"/>
<name>A0A6C0CT87_9ZZZZ</name>
<evidence type="ECO:0000313" key="1">
    <source>
        <dbReference type="EMBL" id="QHT07090.1"/>
    </source>
</evidence>
<proteinExistence type="predicted"/>
<sequence length="159" mass="18749">MKILFLRSTHNKLQAKIVIIMKSYKFSNGDSLAWTMYDGESLNIIAYRQPVLYDDITFEDFLTVEGMLKLDHPKYKPKKCENEDLMDVLMYDYAVITWNNHPEFDECMALKIDKITVSDVIQAVVKRHKILRRNPIYVCCLDALYYDEVQHRIQLVFGS</sequence>